<dbReference type="InterPro" id="IPR041700">
    <property type="entry name" value="OMP_b-brl_3"/>
</dbReference>
<dbReference type="Proteomes" id="UP001610104">
    <property type="component" value="Unassembled WGS sequence"/>
</dbReference>
<evidence type="ECO:0000256" key="1">
    <source>
        <dbReference type="ARBA" id="ARBA00004442"/>
    </source>
</evidence>
<dbReference type="RefSeq" id="WP_395437401.1">
    <property type="nucleotide sequence ID" value="NZ_JBAWKC010000001.1"/>
</dbReference>
<evidence type="ECO:0000256" key="4">
    <source>
        <dbReference type="SAM" id="SignalP"/>
    </source>
</evidence>
<comment type="subcellular location">
    <subcellularLocation>
        <location evidence="1">Cell outer membrane</location>
    </subcellularLocation>
</comment>
<evidence type="ECO:0000313" key="7">
    <source>
        <dbReference type="Proteomes" id="UP001610104"/>
    </source>
</evidence>
<feature type="domain" description="Outer membrane protein beta-barrel" evidence="5">
    <location>
        <begin position="382"/>
        <end position="786"/>
    </location>
</feature>
<protein>
    <submittedName>
        <fullName evidence="6">TonB-dependent receptor</fullName>
    </submittedName>
</protein>
<dbReference type="Pfam" id="PF13715">
    <property type="entry name" value="CarbopepD_reg_2"/>
    <property type="match status" value="1"/>
</dbReference>
<proteinExistence type="predicted"/>
<dbReference type="InterPro" id="IPR008969">
    <property type="entry name" value="CarboxyPept-like_regulatory"/>
</dbReference>
<keyword evidence="2" id="KW-0472">Membrane</keyword>
<dbReference type="Gene3D" id="2.60.40.1120">
    <property type="entry name" value="Carboxypeptidase-like, regulatory domain"/>
    <property type="match status" value="1"/>
</dbReference>
<name>A0ABW7MMX7_9FLAO</name>
<dbReference type="InterPro" id="IPR037066">
    <property type="entry name" value="Plug_dom_sf"/>
</dbReference>
<dbReference type="Pfam" id="PF14905">
    <property type="entry name" value="OMP_b-brl_3"/>
    <property type="match status" value="1"/>
</dbReference>
<feature type="chain" id="PRO_5046205767" evidence="4">
    <location>
        <begin position="23"/>
        <end position="804"/>
    </location>
</feature>
<keyword evidence="4" id="KW-0732">Signal</keyword>
<evidence type="ECO:0000313" key="6">
    <source>
        <dbReference type="EMBL" id="MFH6768154.1"/>
    </source>
</evidence>
<accession>A0ABW7MMX7</accession>
<gene>
    <name evidence="6" type="ORF">V8G56_05340</name>
</gene>
<keyword evidence="6" id="KW-0675">Receptor</keyword>
<evidence type="ECO:0000259" key="5">
    <source>
        <dbReference type="Pfam" id="PF14905"/>
    </source>
</evidence>
<keyword evidence="7" id="KW-1185">Reference proteome</keyword>
<dbReference type="SUPFAM" id="SSF56935">
    <property type="entry name" value="Porins"/>
    <property type="match status" value="1"/>
</dbReference>
<dbReference type="Gene3D" id="2.170.130.10">
    <property type="entry name" value="TonB-dependent receptor, plug domain"/>
    <property type="match status" value="1"/>
</dbReference>
<comment type="caution">
    <text evidence="6">The sequence shown here is derived from an EMBL/GenBank/DDBJ whole genome shotgun (WGS) entry which is preliminary data.</text>
</comment>
<dbReference type="EMBL" id="JBAWKC010000001">
    <property type="protein sequence ID" value="MFH6768154.1"/>
    <property type="molecule type" value="Genomic_DNA"/>
</dbReference>
<reference evidence="6 7" key="1">
    <citation type="submission" date="2024-02" db="EMBL/GenBank/DDBJ databases">
        <title>A Gaetbulibacter species isolated from tidal flats and genomic insights of their niches.</title>
        <authorList>
            <person name="Ye Y."/>
        </authorList>
    </citation>
    <scope>NUCLEOTIDE SEQUENCE [LARGE SCALE GENOMIC DNA]</scope>
    <source>
        <strain evidence="6 7">KEM-8</strain>
    </source>
</reference>
<evidence type="ECO:0000256" key="2">
    <source>
        <dbReference type="ARBA" id="ARBA00023136"/>
    </source>
</evidence>
<evidence type="ECO:0000256" key="3">
    <source>
        <dbReference type="ARBA" id="ARBA00023237"/>
    </source>
</evidence>
<keyword evidence="3" id="KW-0998">Cell outer membrane</keyword>
<dbReference type="Gene3D" id="2.40.170.20">
    <property type="entry name" value="TonB-dependent receptor, beta-barrel domain"/>
    <property type="match status" value="1"/>
</dbReference>
<dbReference type="InterPro" id="IPR036942">
    <property type="entry name" value="Beta-barrel_TonB_sf"/>
</dbReference>
<organism evidence="6 7">
    <name type="scientific">Gaetbulibacter aquiaggeris</name>
    <dbReference type="NCBI Taxonomy" id="1735373"/>
    <lineage>
        <taxon>Bacteria</taxon>
        <taxon>Pseudomonadati</taxon>
        <taxon>Bacteroidota</taxon>
        <taxon>Flavobacteriia</taxon>
        <taxon>Flavobacteriales</taxon>
        <taxon>Flavobacteriaceae</taxon>
        <taxon>Gaetbulibacter</taxon>
    </lineage>
</organism>
<feature type="signal peptide" evidence="4">
    <location>
        <begin position="1"/>
        <end position="22"/>
    </location>
</feature>
<sequence>MIQSKIKQLILGFFLISNILSATDVKWQITGKIIEDKTEEAIPYATVAIYNKIDSSVITGTISDEHGQFTLEKISLGDYYLKISFMGYQDYILNNLVLTENIKIVDLGTITLKPSLEELEAVQVKAKVSSIKNTVDKQILNVGSNLSAIGGTAVDALKMSPSIQTDSDGNVKLRGSANFIVLINGKPTTLTPTEVLKQTPANSINKIEVITNPSVKYSAEGGAGIINIILKKGIESGLNGIINATIGSRSKYSSDANFNLNKKKISYSLGFDWRDFTKVAYNNYYRTLYNEDNTHYAQMLQDRRFTESNLGFRFGLDYNPNEKNNFTYSFHTGYNKVDGYVLNTNSGYTIPASTEEHKYNPFYLKMKPVFFTNNLGYTRTLNEGDNLAFNLYYSYIDYDFNNQQASYITDENAVIIDTEPYRLNVLNKNNSNDVRFDIDYTNTLKENTTLETGMSFHQYNRFLDITYAQYDYNVNDFVNHPDYTNKYNFDEAVYAAYVNLNSSVLGLNTSFGLRIEYTDRLLKRKNSNEKYAFDRVNYFPGFSISKNLNDNNSIKLAMTNRINRPDEYMMNPFPEFQDDYFYAEGNPYLIPEIVRNIEVGYNYSKNKTSFSSNLYYRQTTDKLEQKLTVREDDKIGTIFHNDAADKAFGLELMGNFQINDWWSVNANTNLFHYDIWAIVEDVKTSRNNFTWSAQLVNSINISESTSLQLTGYYNSKSVRSQGELSSFYFLDIALKQQFMNDRLSISLQCKDILQSLNYELTTYTANMDLLGDFNNESPIVLFGVSYKLSNYKKKTKDVQTEFDM</sequence>
<dbReference type="SUPFAM" id="SSF49464">
    <property type="entry name" value="Carboxypeptidase regulatory domain-like"/>
    <property type="match status" value="1"/>
</dbReference>